<evidence type="ECO:0000313" key="3">
    <source>
        <dbReference type="EMBL" id="PWY82063.1"/>
    </source>
</evidence>
<dbReference type="AlphaFoldDB" id="A0A317W6R5"/>
<dbReference type="VEuPathDB" id="FungiDB:BO70DRAFT_362024"/>
<evidence type="ECO:0000313" key="4">
    <source>
        <dbReference type="Proteomes" id="UP000247233"/>
    </source>
</evidence>
<dbReference type="Gene3D" id="3.40.50.1820">
    <property type="entry name" value="alpha/beta hydrolase"/>
    <property type="match status" value="1"/>
</dbReference>
<dbReference type="GO" id="GO:0005634">
    <property type="term" value="C:nucleus"/>
    <property type="evidence" value="ECO:0007669"/>
    <property type="project" value="TreeGrafter"/>
</dbReference>
<protein>
    <recommendedName>
        <fullName evidence="2">Serine hydrolase domain-containing protein</fullName>
    </recommendedName>
</protein>
<dbReference type="GeneID" id="37065426"/>
<comment type="caution">
    <text evidence="3">The sequence shown here is derived from an EMBL/GenBank/DDBJ whole genome shotgun (WGS) entry which is preliminary data.</text>
</comment>
<name>A0A317W6R5_9EURO</name>
<dbReference type="Proteomes" id="UP000247233">
    <property type="component" value="Unassembled WGS sequence"/>
</dbReference>
<gene>
    <name evidence="3" type="ORF">BO70DRAFT_362024</name>
</gene>
<keyword evidence="4" id="KW-1185">Reference proteome</keyword>
<dbReference type="RefSeq" id="XP_025399328.1">
    <property type="nucleotide sequence ID" value="XM_025543189.1"/>
</dbReference>
<dbReference type="InterPro" id="IPR005645">
    <property type="entry name" value="FSH-like_dom"/>
</dbReference>
<dbReference type="GO" id="GO:0016787">
    <property type="term" value="F:hydrolase activity"/>
    <property type="evidence" value="ECO:0007669"/>
    <property type="project" value="UniProtKB-KW"/>
</dbReference>
<dbReference type="PANTHER" id="PTHR48070:SF7">
    <property type="entry name" value="SERINE HYDROLASE FSH DOMAIN-CONTAINING PROTEIN-RELATED"/>
    <property type="match status" value="1"/>
</dbReference>
<evidence type="ECO:0000259" key="2">
    <source>
        <dbReference type="Pfam" id="PF03959"/>
    </source>
</evidence>
<dbReference type="InterPro" id="IPR029058">
    <property type="entry name" value="AB_hydrolase_fold"/>
</dbReference>
<proteinExistence type="predicted"/>
<organism evidence="3 4">
    <name type="scientific">Aspergillus heteromorphus CBS 117.55</name>
    <dbReference type="NCBI Taxonomy" id="1448321"/>
    <lineage>
        <taxon>Eukaryota</taxon>
        <taxon>Fungi</taxon>
        <taxon>Dikarya</taxon>
        <taxon>Ascomycota</taxon>
        <taxon>Pezizomycotina</taxon>
        <taxon>Eurotiomycetes</taxon>
        <taxon>Eurotiomycetidae</taxon>
        <taxon>Eurotiales</taxon>
        <taxon>Aspergillaceae</taxon>
        <taxon>Aspergillus</taxon>
        <taxon>Aspergillus subgen. Circumdati</taxon>
    </lineage>
</organism>
<dbReference type="EMBL" id="MSFL01000012">
    <property type="protein sequence ID" value="PWY82063.1"/>
    <property type="molecule type" value="Genomic_DNA"/>
</dbReference>
<sequence length="162" mass="17883">MPQDDPSLVLQALRDLDKFIEVEGPFDGIIAFSMGALLTTTYLIQHGIKKPHTPLPFQCGIFLSGQVPVDPIALERGEIRVLDPAVDGDQLMANFPTAHIWDPNDEAYRDQSERLSGLCDPRVQLRLHHGEGHAVPGPRAQDSLLGSVRVIRRTVEQAAMMV</sequence>
<dbReference type="SUPFAM" id="SSF53474">
    <property type="entry name" value="alpha/beta-Hydrolases"/>
    <property type="match status" value="1"/>
</dbReference>
<evidence type="ECO:0000256" key="1">
    <source>
        <dbReference type="ARBA" id="ARBA00022801"/>
    </source>
</evidence>
<keyword evidence="1" id="KW-0378">Hydrolase</keyword>
<accession>A0A317W6R5</accession>
<dbReference type="Pfam" id="PF03959">
    <property type="entry name" value="FSH1"/>
    <property type="match status" value="1"/>
</dbReference>
<feature type="domain" description="Serine hydrolase" evidence="2">
    <location>
        <begin position="11"/>
        <end position="137"/>
    </location>
</feature>
<dbReference type="GO" id="GO:0019748">
    <property type="term" value="P:secondary metabolic process"/>
    <property type="evidence" value="ECO:0007669"/>
    <property type="project" value="TreeGrafter"/>
</dbReference>
<dbReference type="PANTHER" id="PTHR48070">
    <property type="entry name" value="ESTERASE OVCA2"/>
    <property type="match status" value="1"/>
</dbReference>
<dbReference type="GO" id="GO:0005737">
    <property type="term" value="C:cytoplasm"/>
    <property type="evidence" value="ECO:0007669"/>
    <property type="project" value="TreeGrafter"/>
</dbReference>
<dbReference type="InterPro" id="IPR050593">
    <property type="entry name" value="LovG"/>
</dbReference>
<dbReference type="OrthoDB" id="414698at2759"/>
<reference evidence="3 4" key="1">
    <citation type="submission" date="2016-12" db="EMBL/GenBank/DDBJ databases">
        <title>The genomes of Aspergillus section Nigri reveals drivers in fungal speciation.</title>
        <authorList>
            <consortium name="DOE Joint Genome Institute"/>
            <person name="Vesth T.C."/>
            <person name="Nybo J."/>
            <person name="Theobald S."/>
            <person name="Brandl J."/>
            <person name="Frisvad J.C."/>
            <person name="Nielsen K.F."/>
            <person name="Lyhne E.K."/>
            <person name="Kogle M.E."/>
            <person name="Kuo A."/>
            <person name="Riley R."/>
            <person name="Clum A."/>
            <person name="Nolan M."/>
            <person name="Lipzen A."/>
            <person name="Salamov A."/>
            <person name="Henrissat B."/>
            <person name="Wiebenga A."/>
            <person name="De Vries R.P."/>
            <person name="Grigoriev I.V."/>
            <person name="Mortensen U.H."/>
            <person name="Andersen M.R."/>
            <person name="Baker S.E."/>
        </authorList>
    </citation>
    <scope>NUCLEOTIDE SEQUENCE [LARGE SCALE GENOMIC DNA]</scope>
    <source>
        <strain evidence="3 4">CBS 117.55</strain>
    </source>
</reference>